<evidence type="ECO:0000256" key="3">
    <source>
        <dbReference type="ARBA" id="ARBA00022679"/>
    </source>
</evidence>
<organism evidence="12 13">
    <name type="scientific">Botryotinia fuckeliana (strain B05.10)</name>
    <name type="common">Noble rot fungus</name>
    <name type="synonym">Botrytis cinerea</name>
    <dbReference type="NCBI Taxonomy" id="332648"/>
    <lineage>
        <taxon>Eukaryota</taxon>
        <taxon>Fungi</taxon>
        <taxon>Dikarya</taxon>
        <taxon>Ascomycota</taxon>
        <taxon>Pezizomycotina</taxon>
        <taxon>Leotiomycetes</taxon>
        <taxon>Helotiales</taxon>
        <taxon>Sclerotiniaceae</taxon>
        <taxon>Botrytis</taxon>
    </lineage>
</organism>
<dbReference type="CDD" id="cd04301">
    <property type="entry name" value="NAT_SF"/>
    <property type="match status" value="1"/>
</dbReference>
<evidence type="ECO:0000256" key="5">
    <source>
        <dbReference type="ARBA" id="ARBA00022771"/>
    </source>
</evidence>
<dbReference type="OrthoDB" id="428854at2759"/>
<protein>
    <recommendedName>
        <fullName evidence="11">N-acetyltransferase domain-containing protein</fullName>
    </recommendedName>
</protein>
<keyword evidence="5" id="KW-0863">Zinc-finger</keyword>
<keyword evidence="9" id="KW-0012">Acyltransferase</keyword>
<keyword evidence="13" id="KW-1185">Reference proteome</keyword>
<dbReference type="InterPro" id="IPR028009">
    <property type="entry name" value="ESCO_Acetyltransf_dom"/>
</dbReference>
<dbReference type="PANTHER" id="PTHR45884:SF2">
    <property type="entry name" value="N-ACETYLTRANSFERASE ECO"/>
    <property type="match status" value="1"/>
</dbReference>
<dbReference type="RefSeq" id="XP_024547166.1">
    <property type="nucleotide sequence ID" value="XM_024691395.1"/>
</dbReference>
<evidence type="ECO:0000256" key="1">
    <source>
        <dbReference type="ARBA" id="ARBA00004123"/>
    </source>
</evidence>
<feature type="compositionally biased region" description="Polar residues" evidence="10">
    <location>
        <begin position="134"/>
        <end position="174"/>
    </location>
</feature>
<dbReference type="Proteomes" id="UP000001798">
    <property type="component" value="Chromosome 2"/>
</dbReference>
<reference evidence="12 13" key="1">
    <citation type="journal article" date="2011" name="PLoS Genet.">
        <title>Genomic analysis of the necrotrophic fungal pathogens Sclerotinia sclerotiorum and Botrytis cinerea.</title>
        <authorList>
            <person name="Amselem J."/>
            <person name="Cuomo C.A."/>
            <person name="van Kan J.A."/>
            <person name="Viaud M."/>
            <person name="Benito E.P."/>
            <person name="Couloux A."/>
            <person name="Coutinho P.M."/>
            <person name="de Vries R.P."/>
            <person name="Dyer P.S."/>
            <person name="Fillinger S."/>
            <person name="Fournier E."/>
            <person name="Gout L."/>
            <person name="Hahn M."/>
            <person name="Kohn L."/>
            <person name="Lapalu N."/>
            <person name="Plummer K.M."/>
            <person name="Pradier J.M."/>
            <person name="Quevillon E."/>
            <person name="Sharon A."/>
            <person name="Simon A."/>
            <person name="ten Have A."/>
            <person name="Tudzynski B."/>
            <person name="Tudzynski P."/>
            <person name="Wincker P."/>
            <person name="Andrew M."/>
            <person name="Anthouard V."/>
            <person name="Beever R.E."/>
            <person name="Beffa R."/>
            <person name="Benoit I."/>
            <person name="Bouzid O."/>
            <person name="Brault B."/>
            <person name="Chen Z."/>
            <person name="Choquer M."/>
            <person name="Collemare J."/>
            <person name="Cotton P."/>
            <person name="Danchin E.G."/>
            <person name="Da Silva C."/>
            <person name="Gautier A."/>
            <person name="Giraud C."/>
            <person name="Giraud T."/>
            <person name="Gonzalez C."/>
            <person name="Grossetete S."/>
            <person name="Guldener U."/>
            <person name="Henrissat B."/>
            <person name="Howlett B.J."/>
            <person name="Kodira C."/>
            <person name="Kretschmer M."/>
            <person name="Lappartient A."/>
            <person name="Leroch M."/>
            <person name="Levis C."/>
            <person name="Mauceli E."/>
            <person name="Neuveglise C."/>
            <person name="Oeser B."/>
            <person name="Pearson M."/>
            <person name="Poulain J."/>
            <person name="Poussereau N."/>
            <person name="Quesneville H."/>
            <person name="Rascle C."/>
            <person name="Schumacher J."/>
            <person name="Segurens B."/>
            <person name="Sexton A."/>
            <person name="Silva E."/>
            <person name="Sirven C."/>
            <person name="Soanes D.M."/>
            <person name="Talbot N.J."/>
            <person name="Templeton M."/>
            <person name="Yandava C."/>
            <person name="Yarden O."/>
            <person name="Zeng Q."/>
            <person name="Rollins J.A."/>
            <person name="Lebrun M.H."/>
            <person name="Dickman M."/>
        </authorList>
    </citation>
    <scope>NUCLEOTIDE SEQUENCE [LARGE SCALE GENOMIC DNA]</scope>
    <source>
        <strain evidence="12 13">B05.10</strain>
    </source>
</reference>
<comment type="similarity">
    <text evidence="2">Belongs to the acetyltransferase family. ECO subfamily.</text>
</comment>
<feature type="compositionally biased region" description="Low complexity" evidence="10">
    <location>
        <begin position="40"/>
        <end position="54"/>
    </location>
</feature>
<dbReference type="Gene3D" id="3.40.630.30">
    <property type="match status" value="1"/>
</dbReference>
<dbReference type="KEGG" id="bfu:BCIN_02g05550"/>
<dbReference type="VEuPathDB" id="FungiDB:Bcin02g05550"/>
<evidence type="ECO:0000256" key="9">
    <source>
        <dbReference type="ARBA" id="ARBA00023315"/>
    </source>
</evidence>
<evidence type="ECO:0000313" key="12">
    <source>
        <dbReference type="EMBL" id="ATZ47262.1"/>
    </source>
</evidence>
<dbReference type="GO" id="GO:0061733">
    <property type="term" value="F:protein-lysine-acetyltransferase activity"/>
    <property type="evidence" value="ECO:0007669"/>
    <property type="project" value="TreeGrafter"/>
</dbReference>
<dbReference type="InterPro" id="IPR000182">
    <property type="entry name" value="GNAT_dom"/>
</dbReference>
<dbReference type="EMBL" id="CP009806">
    <property type="protein sequence ID" value="ATZ47262.1"/>
    <property type="molecule type" value="Genomic_DNA"/>
</dbReference>
<feature type="compositionally biased region" description="Low complexity" evidence="10">
    <location>
        <begin position="207"/>
        <end position="218"/>
    </location>
</feature>
<feature type="compositionally biased region" description="Low complexity" evidence="10">
    <location>
        <begin position="258"/>
        <end position="283"/>
    </location>
</feature>
<evidence type="ECO:0000259" key="11">
    <source>
        <dbReference type="PROSITE" id="PS51186"/>
    </source>
</evidence>
<sequence length="646" mass="71562">MEKLSKRKTNATMRTYSKRTRGSNQNLSNKRQRVDASEFVSISSPVASESVASSKIHSKDRSEEGPRSPLIRSPSKQLREEIGDFSTINSQVSSPRSVRSISPLTESKLNQQNRRDNDTNSSDSPHSLNRKSSTKVLGTKLASTVEASNTTTVLRSSSRLQHNTGTNTTRSPSPVSELIISRESLASNQTRIDSKTSRQNPRKNITSASKSPISPSSEIKPRQDTAITSKFHPVEKANKSSIRSYFKPLPQLQPQPQPQRSSSPPKSQSSILSDSPQNLASSPPSSPPPIPQDHPILKRSKSVRRRISTKPNLPKIDTMSEIYEDDLQELCGDFTDDSRVELMERYQDAQDMRDQAIIDHGTLIPLSNQALEAPERAKLKAEIARPMGFALHQQILDLGQSFSNKCSNCGMQYAINVPSDQRMHDQFHKIFRLGGPLFKPKYVNTQAWQKVIDGELHTIQCISCKESGPIKSLVESILEATLMDMDGILPTPEQLWSMITSPNDAKDLIPVPRYKVFLYVIGARPIGILLAERIGKATPIMTTTETTENASSSTSLSDTSQILTDSATSAPQEAYMCIDRLWVHSDFRRKGIATSLANQAREKFIPGLIVERNEMAVSHPTSVGGQFAEKYFEGVFEGAKYAIGSL</sequence>
<feature type="domain" description="N-acetyltransferase" evidence="11">
    <location>
        <begin position="475"/>
        <end position="643"/>
    </location>
</feature>
<keyword evidence="8" id="KW-0131">Cell cycle</keyword>
<feature type="compositionally biased region" description="Low complexity" evidence="10">
    <location>
        <begin position="90"/>
        <end position="103"/>
    </location>
</feature>
<keyword evidence="6" id="KW-0862">Zinc</keyword>
<feature type="compositionally biased region" description="Polar residues" evidence="10">
    <location>
        <begin position="184"/>
        <end position="206"/>
    </location>
</feature>
<dbReference type="Pfam" id="PF13880">
    <property type="entry name" value="Acetyltransf_13"/>
    <property type="match status" value="1"/>
</dbReference>
<feature type="compositionally biased region" description="Basic and acidic residues" evidence="10">
    <location>
        <begin position="57"/>
        <end position="66"/>
    </location>
</feature>
<reference evidence="12 13" key="2">
    <citation type="journal article" date="2012" name="Eukaryot. Cell">
        <title>Genome update of Botrytis cinerea strains B05.10 and T4.</title>
        <authorList>
            <person name="Staats M."/>
            <person name="van Kan J.A."/>
        </authorList>
    </citation>
    <scope>NUCLEOTIDE SEQUENCE [LARGE SCALE GENOMIC DNA]</scope>
    <source>
        <strain evidence="12 13">B05.10</strain>
    </source>
</reference>
<feature type="region of interest" description="Disordered" evidence="10">
    <location>
        <begin position="1"/>
        <end position="313"/>
    </location>
</feature>
<feature type="compositionally biased region" description="Basic residues" evidence="10">
    <location>
        <begin position="297"/>
        <end position="308"/>
    </location>
</feature>
<evidence type="ECO:0000256" key="6">
    <source>
        <dbReference type="ARBA" id="ARBA00022833"/>
    </source>
</evidence>
<dbReference type="PANTHER" id="PTHR45884">
    <property type="entry name" value="N-ACETYLTRANSFERASE ECO"/>
    <property type="match status" value="1"/>
</dbReference>
<dbReference type="GeneID" id="5433256"/>
<name>A0A384J9Y8_BOTFB</name>
<keyword evidence="3" id="KW-0808">Transferase</keyword>
<dbReference type="Pfam" id="PF13878">
    <property type="entry name" value="zf-C2H2_3"/>
    <property type="match status" value="1"/>
</dbReference>
<dbReference type="GO" id="GO:0007064">
    <property type="term" value="P:mitotic sister chromatid cohesion"/>
    <property type="evidence" value="ECO:0007669"/>
    <property type="project" value="TreeGrafter"/>
</dbReference>
<dbReference type="AlphaFoldDB" id="A0A384J9Y8"/>
<dbReference type="SUPFAM" id="SSF55729">
    <property type="entry name" value="Acyl-CoA N-acyltransferases (Nat)"/>
    <property type="match status" value="1"/>
</dbReference>
<evidence type="ECO:0000256" key="8">
    <source>
        <dbReference type="ARBA" id="ARBA00023306"/>
    </source>
</evidence>
<dbReference type="GO" id="GO:0008270">
    <property type="term" value="F:zinc ion binding"/>
    <property type="evidence" value="ECO:0007669"/>
    <property type="project" value="UniProtKB-KW"/>
</dbReference>
<proteinExistence type="inferred from homology"/>
<evidence type="ECO:0000256" key="2">
    <source>
        <dbReference type="ARBA" id="ARBA00005816"/>
    </source>
</evidence>
<reference evidence="12 13" key="3">
    <citation type="journal article" date="2017" name="Mol. Plant Pathol.">
        <title>A gapless genome sequence of the fungus Botrytis cinerea.</title>
        <authorList>
            <person name="Van Kan J.A."/>
            <person name="Stassen J.H."/>
            <person name="Mosbach A."/>
            <person name="Van Der Lee T.A."/>
            <person name="Faino L."/>
            <person name="Farmer A.D."/>
            <person name="Papasotiriou D.G."/>
            <person name="Zhou S."/>
            <person name="Seidl M.F."/>
            <person name="Cottam E."/>
            <person name="Edel D."/>
            <person name="Hahn M."/>
            <person name="Schwartz D.C."/>
            <person name="Dietrich R.A."/>
            <person name="Widdison S."/>
            <person name="Scalliet G."/>
        </authorList>
    </citation>
    <scope>NUCLEOTIDE SEQUENCE [LARGE SCALE GENOMIC DNA]</scope>
    <source>
        <strain evidence="12 13">B05.10</strain>
    </source>
</reference>
<evidence type="ECO:0000256" key="10">
    <source>
        <dbReference type="SAM" id="MobiDB-lite"/>
    </source>
</evidence>
<dbReference type="GO" id="GO:0000785">
    <property type="term" value="C:chromatin"/>
    <property type="evidence" value="ECO:0007669"/>
    <property type="project" value="TreeGrafter"/>
</dbReference>
<evidence type="ECO:0000256" key="4">
    <source>
        <dbReference type="ARBA" id="ARBA00022723"/>
    </source>
</evidence>
<dbReference type="InterPro" id="IPR028005">
    <property type="entry name" value="AcTrfase_ESCO_Znf_dom"/>
</dbReference>
<keyword evidence="4" id="KW-0479">Metal-binding</keyword>
<accession>A0A384J9Y8</accession>
<dbReference type="PROSITE" id="PS51186">
    <property type="entry name" value="GNAT"/>
    <property type="match status" value="1"/>
</dbReference>
<gene>
    <name evidence="12" type="ORF">BCIN_02g05550</name>
</gene>
<dbReference type="InterPro" id="IPR016181">
    <property type="entry name" value="Acyl_CoA_acyltransferase"/>
</dbReference>
<evidence type="ECO:0000256" key="7">
    <source>
        <dbReference type="ARBA" id="ARBA00023242"/>
    </source>
</evidence>
<evidence type="ECO:0000313" key="13">
    <source>
        <dbReference type="Proteomes" id="UP000001798"/>
    </source>
</evidence>
<comment type="subcellular location">
    <subcellularLocation>
        <location evidence="1">Nucleus</location>
    </subcellularLocation>
</comment>
<keyword evidence="7" id="KW-0539">Nucleus</keyword>
<dbReference type="GO" id="GO:0005634">
    <property type="term" value="C:nucleus"/>
    <property type="evidence" value="ECO:0007669"/>
    <property type="project" value="UniProtKB-SubCell"/>
</dbReference>